<dbReference type="GO" id="GO:0000287">
    <property type="term" value="F:magnesium ion binding"/>
    <property type="evidence" value="ECO:0007669"/>
    <property type="project" value="InterPro"/>
</dbReference>
<dbReference type="Gene3D" id="3.40.50.970">
    <property type="match status" value="2"/>
</dbReference>
<dbReference type="InterPro" id="IPR012000">
    <property type="entry name" value="Thiamin_PyroP_enz_cen_dom"/>
</dbReference>
<evidence type="ECO:0000313" key="16">
    <source>
        <dbReference type="EMBL" id="KAH7122641.1"/>
    </source>
</evidence>
<keyword evidence="10" id="KW-0456">Lyase</keyword>
<dbReference type="GO" id="GO:0030976">
    <property type="term" value="F:thiamine pyrophosphate binding"/>
    <property type="evidence" value="ECO:0007669"/>
    <property type="project" value="InterPro"/>
</dbReference>
<dbReference type="Proteomes" id="UP000700596">
    <property type="component" value="Unassembled WGS sequence"/>
</dbReference>
<dbReference type="InterPro" id="IPR011766">
    <property type="entry name" value="TPP_enzyme_TPP-bd"/>
</dbReference>
<protein>
    <recommendedName>
        <fullName evidence="5">Pyruvate decarboxylase</fullName>
        <ecNumber evidence="4">4.1.1.1</ecNumber>
    </recommendedName>
</protein>
<feature type="domain" description="Thiamine pyrophosphate enzyme N-terminal TPP-binding" evidence="15">
    <location>
        <begin position="68"/>
        <end position="170"/>
    </location>
</feature>
<evidence type="ECO:0000256" key="1">
    <source>
        <dbReference type="ARBA" id="ARBA00001041"/>
    </source>
</evidence>
<accession>A0A9P9IJA9</accession>
<dbReference type="FunFam" id="3.40.50.970:FF:000024">
    <property type="entry name" value="Pyruvate decarboxylase isozyme"/>
    <property type="match status" value="1"/>
</dbReference>
<keyword evidence="7" id="KW-0210">Decarboxylase</keyword>
<evidence type="ECO:0000256" key="7">
    <source>
        <dbReference type="ARBA" id="ARBA00022793"/>
    </source>
</evidence>
<evidence type="ECO:0000256" key="10">
    <source>
        <dbReference type="ARBA" id="ARBA00023239"/>
    </source>
</evidence>
<comment type="cofactor">
    <cofactor evidence="11">
        <name>Mg(2+)</name>
        <dbReference type="ChEBI" id="CHEBI:18420"/>
    </cofactor>
    <text evidence="11">Binds 1 Mg(2+) per subunit.</text>
</comment>
<dbReference type="InterPro" id="IPR012001">
    <property type="entry name" value="Thiamin_PyroP_enz_TPP-bd_dom"/>
</dbReference>
<dbReference type="GO" id="GO:0004737">
    <property type="term" value="F:pyruvate decarboxylase activity"/>
    <property type="evidence" value="ECO:0007669"/>
    <property type="project" value="UniProtKB-EC"/>
</dbReference>
<gene>
    <name evidence="16" type="ORF">B0J11DRAFT_507613</name>
</gene>
<dbReference type="InterPro" id="IPR029035">
    <property type="entry name" value="DHS-like_NAD/FAD-binding_dom"/>
</dbReference>
<evidence type="ECO:0000259" key="14">
    <source>
        <dbReference type="Pfam" id="PF02775"/>
    </source>
</evidence>
<proteinExistence type="inferred from homology"/>
<feature type="binding site" evidence="11">
    <location>
        <position position="539"/>
    </location>
    <ligand>
        <name>Mg(2+)</name>
        <dbReference type="ChEBI" id="CHEBI:18420"/>
    </ligand>
</feature>
<dbReference type="CDD" id="cd07038">
    <property type="entry name" value="TPP_PYR_PDC_IPDC_like"/>
    <property type="match status" value="1"/>
</dbReference>
<dbReference type="PIRSF" id="PIRSF036565">
    <property type="entry name" value="Pyruvt_ip_decrb"/>
    <property type="match status" value="1"/>
</dbReference>
<dbReference type="CDD" id="cd02005">
    <property type="entry name" value="TPP_PDC_IPDC"/>
    <property type="match status" value="1"/>
</dbReference>
<evidence type="ECO:0000256" key="5">
    <source>
        <dbReference type="ARBA" id="ARBA00014422"/>
    </source>
</evidence>
<name>A0A9P9IJA9_9PLEO</name>
<evidence type="ECO:0000256" key="12">
    <source>
        <dbReference type="RuleBase" id="RU362132"/>
    </source>
</evidence>
<dbReference type="FunFam" id="3.40.50.970:FF:000019">
    <property type="entry name" value="Pyruvate decarboxylase isozyme"/>
    <property type="match status" value="1"/>
</dbReference>
<evidence type="ECO:0000256" key="6">
    <source>
        <dbReference type="ARBA" id="ARBA00022723"/>
    </source>
</evidence>
<evidence type="ECO:0000259" key="15">
    <source>
        <dbReference type="Pfam" id="PF02776"/>
    </source>
</evidence>
<evidence type="ECO:0000259" key="13">
    <source>
        <dbReference type="Pfam" id="PF00205"/>
    </source>
</evidence>
<dbReference type="InterPro" id="IPR012110">
    <property type="entry name" value="PDC/IPDC-like"/>
</dbReference>
<dbReference type="OrthoDB" id="3970464at2759"/>
<comment type="similarity">
    <text evidence="3 12">Belongs to the TPP enzyme family.</text>
</comment>
<dbReference type="GO" id="GO:0000949">
    <property type="term" value="P:aromatic amino acid family catabolic process to alcohol via Ehrlich pathway"/>
    <property type="evidence" value="ECO:0007669"/>
    <property type="project" value="TreeGrafter"/>
</dbReference>
<feature type="domain" description="Thiamine pyrophosphate enzyme TPP-binding" evidence="14">
    <location>
        <begin position="471"/>
        <end position="549"/>
    </location>
</feature>
<dbReference type="Pfam" id="PF02775">
    <property type="entry name" value="TPP_enzyme_C"/>
    <property type="match status" value="1"/>
</dbReference>
<comment type="cofactor">
    <cofactor evidence="2">
        <name>thiamine diphosphate</name>
        <dbReference type="ChEBI" id="CHEBI:58937"/>
    </cofactor>
</comment>
<feature type="binding site" evidence="11">
    <location>
        <position position="541"/>
    </location>
    <ligand>
        <name>Mg(2+)</name>
        <dbReference type="ChEBI" id="CHEBI:18420"/>
    </ligand>
</feature>
<keyword evidence="8 11" id="KW-0460">Magnesium</keyword>
<evidence type="ECO:0000256" key="4">
    <source>
        <dbReference type="ARBA" id="ARBA00013202"/>
    </source>
</evidence>
<dbReference type="EMBL" id="JAGMWT010000009">
    <property type="protein sequence ID" value="KAH7122641.1"/>
    <property type="molecule type" value="Genomic_DNA"/>
</dbReference>
<evidence type="ECO:0000256" key="2">
    <source>
        <dbReference type="ARBA" id="ARBA00001964"/>
    </source>
</evidence>
<dbReference type="InterPro" id="IPR029061">
    <property type="entry name" value="THDP-binding"/>
</dbReference>
<evidence type="ECO:0000256" key="8">
    <source>
        <dbReference type="ARBA" id="ARBA00022842"/>
    </source>
</evidence>
<evidence type="ECO:0000256" key="11">
    <source>
        <dbReference type="PIRSR" id="PIRSR036565-2"/>
    </source>
</evidence>
<dbReference type="Pfam" id="PF02776">
    <property type="entry name" value="TPP_enzyme_N"/>
    <property type="match status" value="1"/>
</dbReference>
<reference evidence="16" key="1">
    <citation type="journal article" date="2021" name="Nat. Commun.">
        <title>Genetic determinants of endophytism in the Arabidopsis root mycobiome.</title>
        <authorList>
            <person name="Mesny F."/>
            <person name="Miyauchi S."/>
            <person name="Thiergart T."/>
            <person name="Pickel B."/>
            <person name="Atanasova L."/>
            <person name="Karlsson M."/>
            <person name="Huettel B."/>
            <person name="Barry K.W."/>
            <person name="Haridas S."/>
            <person name="Chen C."/>
            <person name="Bauer D."/>
            <person name="Andreopoulos W."/>
            <person name="Pangilinan J."/>
            <person name="LaButti K."/>
            <person name="Riley R."/>
            <person name="Lipzen A."/>
            <person name="Clum A."/>
            <person name="Drula E."/>
            <person name="Henrissat B."/>
            <person name="Kohler A."/>
            <person name="Grigoriev I.V."/>
            <person name="Martin F.M."/>
            <person name="Hacquard S."/>
        </authorList>
    </citation>
    <scope>NUCLEOTIDE SEQUENCE</scope>
    <source>
        <strain evidence="16">MPI-CAGE-CH-0243</strain>
    </source>
</reference>
<evidence type="ECO:0000256" key="9">
    <source>
        <dbReference type="ARBA" id="ARBA00023052"/>
    </source>
</evidence>
<dbReference type="PANTHER" id="PTHR43452:SF11">
    <property type="entry name" value="PYRUVATE DECARBOXYLASE"/>
    <property type="match status" value="1"/>
</dbReference>
<dbReference type="AlphaFoldDB" id="A0A9P9IJA9"/>
<comment type="caution">
    <text evidence="16">The sequence shown here is derived from an EMBL/GenBank/DDBJ whole genome shotgun (WGS) entry which is preliminary data.</text>
</comment>
<organism evidence="16 17">
    <name type="scientific">Dendryphion nanum</name>
    <dbReference type="NCBI Taxonomy" id="256645"/>
    <lineage>
        <taxon>Eukaryota</taxon>
        <taxon>Fungi</taxon>
        <taxon>Dikarya</taxon>
        <taxon>Ascomycota</taxon>
        <taxon>Pezizomycotina</taxon>
        <taxon>Dothideomycetes</taxon>
        <taxon>Pleosporomycetidae</taxon>
        <taxon>Pleosporales</taxon>
        <taxon>Torulaceae</taxon>
        <taxon>Dendryphion</taxon>
    </lineage>
</organism>
<dbReference type="PANTHER" id="PTHR43452">
    <property type="entry name" value="PYRUVATE DECARBOXYLASE"/>
    <property type="match status" value="1"/>
</dbReference>
<comment type="catalytic activity">
    <reaction evidence="1">
        <text>a 2-oxocarboxylate + H(+) = an aldehyde + CO2</text>
        <dbReference type="Rhea" id="RHEA:11628"/>
        <dbReference type="ChEBI" id="CHEBI:15378"/>
        <dbReference type="ChEBI" id="CHEBI:16526"/>
        <dbReference type="ChEBI" id="CHEBI:17478"/>
        <dbReference type="ChEBI" id="CHEBI:35179"/>
        <dbReference type="EC" id="4.1.1.1"/>
    </reaction>
</comment>
<evidence type="ECO:0000256" key="3">
    <source>
        <dbReference type="ARBA" id="ARBA00007812"/>
    </source>
</evidence>
<keyword evidence="17" id="KW-1185">Reference proteome</keyword>
<evidence type="ECO:0000313" key="17">
    <source>
        <dbReference type="Proteomes" id="UP000700596"/>
    </source>
</evidence>
<dbReference type="SUPFAM" id="SSF52518">
    <property type="entry name" value="Thiamin diphosphate-binding fold (THDP-binding)"/>
    <property type="match status" value="2"/>
</dbReference>
<dbReference type="GO" id="GO:0005634">
    <property type="term" value="C:nucleus"/>
    <property type="evidence" value="ECO:0007669"/>
    <property type="project" value="TreeGrafter"/>
</dbReference>
<feature type="binding site" evidence="11">
    <location>
        <position position="512"/>
    </location>
    <ligand>
        <name>Mg(2+)</name>
        <dbReference type="ChEBI" id="CHEBI:18420"/>
    </ligand>
</feature>
<dbReference type="EC" id="4.1.1.1" evidence="4"/>
<sequence>MTMTMGGDACNVQCWVSLRFCCALGCIGNCTKWEKGIGDMCMDFPHLGTYSPSANLHTASSSMASTINVGKYLLTRLRQLGVKSVHGVPGDYTLRFLDLLKPAGLQWIGNCNELNAAYAADGYARVKGIAALSTTYGVGELSALNAVAGSYAEFSPVVHVVGCAARKAYRSRATVHHSLGDGDLHVYADIYKRFTVAQARLFDPEVASALIDSTLQQCIRKSRPVYFELPSDMVGAEIDSAPLSTPLDVSPLPNASVPETTAIDEVLDRIYSATQPYILVDGLTAPDGVVDEVNELARITGFPTFGLTFGGGIINGMLPNYHGVHAGPYGTLDFMPYTQTADLALLFGPLLSDTNTQGWSAVPRNDITIAFCRDAISIGDSKTHQLHIKGFMTRLLERLDSSKLARNIPHTGSLPSVRNFAKSLPPPASCAPIDQDSFYVRISSFFRPHDIVICANGTPLVGGRDFVFPPKVKLINSSIWLSVGHMLPATQGAALAQQELGTGGRTIFFEGDGSFQATAQELSTIIRYKLNAYIFIINNDGYTFERLIHGMDADYNDVARWNYLKAPEMFGAPTDGSYDVETHDVGNWGELQALLSNDKFQNGQGLKMVNVRMARDDVTSRFKEALRVAGQQLMAGPS</sequence>
<feature type="domain" description="Thiamine pyrophosphate enzyme central" evidence="13">
    <location>
        <begin position="263"/>
        <end position="399"/>
    </location>
</feature>
<keyword evidence="6 11" id="KW-0479">Metal-binding</keyword>
<dbReference type="Pfam" id="PF00205">
    <property type="entry name" value="TPP_enzyme_M"/>
    <property type="match status" value="1"/>
</dbReference>
<dbReference type="InterPro" id="IPR047213">
    <property type="entry name" value="TPP_PYR_PDC_IPDC-like"/>
</dbReference>
<dbReference type="SUPFAM" id="SSF52467">
    <property type="entry name" value="DHS-like NAD/FAD-binding domain"/>
    <property type="match status" value="1"/>
</dbReference>
<dbReference type="InterPro" id="IPR047214">
    <property type="entry name" value="TPP_PDC_IPDC"/>
</dbReference>
<dbReference type="Gene3D" id="3.40.50.1220">
    <property type="entry name" value="TPP-binding domain"/>
    <property type="match status" value="1"/>
</dbReference>
<keyword evidence="9 12" id="KW-0786">Thiamine pyrophosphate</keyword>
<dbReference type="GO" id="GO:0005829">
    <property type="term" value="C:cytosol"/>
    <property type="evidence" value="ECO:0007669"/>
    <property type="project" value="TreeGrafter"/>
</dbReference>